<dbReference type="Pfam" id="PF00756">
    <property type="entry name" value="Esterase"/>
    <property type="match status" value="1"/>
</dbReference>
<dbReference type="GO" id="GO:0016787">
    <property type="term" value="F:hydrolase activity"/>
    <property type="evidence" value="ECO:0007669"/>
    <property type="project" value="UniProtKB-KW"/>
</dbReference>
<protein>
    <submittedName>
        <fullName evidence="1">Alpha/beta hydrolase-fold protein</fullName>
    </submittedName>
</protein>
<dbReference type="Proteomes" id="UP001158045">
    <property type="component" value="Unassembled WGS sequence"/>
</dbReference>
<dbReference type="RefSeq" id="WP_281094011.1">
    <property type="nucleotide sequence ID" value="NZ_JARYZI010000004.1"/>
</dbReference>
<dbReference type="InterPro" id="IPR000801">
    <property type="entry name" value="Esterase-like"/>
</dbReference>
<dbReference type="PANTHER" id="PTHR48098:SF6">
    <property type="entry name" value="FERRI-BACILLIBACTIN ESTERASE BESA"/>
    <property type="match status" value="1"/>
</dbReference>
<proteinExistence type="predicted"/>
<gene>
    <name evidence="1" type="ORF">QE109_08490</name>
</gene>
<dbReference type="Gene3D" id="3.40.50.1820">
    <property type="entry name" value="alpha/beta hydrolase"/>
    <property type="match status" value="1"/>
</dbReference>
<name>A0ABT6NCN5_9FIRM</name>
<evidence type="ECO:0000313" key="2">
    <source>
        <dbReference type="Proteomes" id="UP001158045"/>
    </source>
</evidence>
<sequence length="273" mass="31336">MHTPEIFTMDMPQLSKTRNIRVWTPSNYESEPTRRFPVLYMHDAQNLFDKQTAAYGEIWDVHTAVEKAMKEKDFKGIIIVGIDNAPGLERLDEYSPWISERANELKELGEFTRDIGGEGVRYGEFLVDTLKPYIDDNYRTIPDRDHTGVAGSSMGGFISLYLGAQYPEIFGKIGAFSTAAWFADRALTSHLNKIDKNYRTRWYLDIGTEETSNQNVKDFNKLYVDGSLAIEKQLLDLGVPRDDVKLVIEEGANHFETAWARRFPAAFDWLFEI</sequence>
<dbReference type="EMBL" id="JARYZI010000004">
    <property type="protein sequence ID" value="MDH8678183.1"/>
    <property type="molecule type" value="Genomic_DNA"/>
</dbReference>
<comment type="caution">
    <text evidence="1">The sequence shown here is derived from an EMBL/GenBank/DDBJ whole genome shotgun (WGS) entry which is preliminary data.</text>
</comment>
<evidence type="ECO:0000313" key="1">
    <source>
        <dbReference type="EMBL" id="MDH8678183.1"/>
    </source>
</evidence>
<accession>A0ABT6NCN5</accession>
<dbReference type="InterPro" id="IPR029058">
    <property type="entry name" value="AB_hydrolase_fold"/>
</dbReference>
<keyword evidence="2" id="KW-1185">Reference proteome</keyword>
<reference evidence="1 2" key="1">
    <citation type="submission" date="2023-04" db="EMBL/GenBank/DDBJ databases">
        <title>Fusibacter bizertensis strain WBS, isolated from littoral bottom sediments of the Arctic seas - biochemical and genomic analysis.</title>
        <authorList>
            <person name="Brioukhanov A.L."/>
        </authorList>
    </citation>
    <scope>NUCLEOTIDE SEQUENCE [LARGE SCALE GENOMIC DNA]</scope>
    <source>
        <strain evidence="1 2">WBS</strain>
    </source>
</reference>
<dbReference type="InterPro" id="IPR050583">
    <property type="entry name" value="Mycobacterial_A85_antigen"/>
</dbReference>
<keyword evidence="1" id="KW-0378">Hydrolase</keyword>
<organism evidence="1 2">
    <name type="scientific">Fusibacter bizertensis</name>
    <dbReference type="NCBI Taxonomy" id="1488331"/>
    <lineage>
        <taxon>Bacteria</taxon>
        <taxon>Bacillati</taxon>
        <taxon>Bacillota</taxon>
        <taxon>Clostridia</taxon>
        <taxon>Eubacteriales</taxon>
        <taxon>Eubacteriales Family XII. Incertae Sedis</taxon>
        <taxon>Fusibacter</taxon>
    </lineage>
</organism>
<dbReference type="SUPFAM" id="SSF53474">
    <property type="entry name" value="alpha/beta-Hydrolases"/>
    <property type="match status" value="1"/>
</dbReference>
<dbReference type="PANTHER" id="PTHR48098">
    <property type="entry name" value="ENTEROCHELIN ESTERASE-RELATED"/>
    <property type="match status" value="1"/>
</dbReference>